<organism evidence="3 4">
    <name type="scientific">Aliigemmobacter aestuarii</name>
    <dbReference type="NCBI Taxonomy" id="1445661"/>
    <lineage>
        <taxon>Bacteria</taxon>
        <taxon>Pseudomonadati</taxon>
        <taxon>Pseudomonadota</taxon>
        <taxon>Alphaproteobacteria</taxon>
        <taxon>Rhodobacterales</taxon>
        <taxon>Paracoccaceae</taxon>
        <taxon>Aliigemmobacter</taxon>
    </lineage>
</organism>
<dbReference type="InterPro" id="IPR005590">
    <property type="entry name" value="DUF333"/>
</dbReference>
<evidence type="ECO:0000313" key="4">
    <source>
        <dbReference type="Proteomes" id="UP000309450"/>
    </source>
</evidence>
<dbReference type="PANTHER" id="PTHR38008:SF2">
    <property type="entry name" value="HEMOLYSIN"/>
    <property type="match status" value="1"/>
</dbReference>
<accession>A0A4S3MPM4</accession>
<proteinExistence type="predicted"/>
<evidence type="ECO:0000313" key="3">
    <source>
        <dbReference type="EMBL" id="THD84388.1"/>
    </source>
</evidence>
<dbReference type="Proteomes" id="UP000309450">
    <property type="component" value="Unassembled WGS sequence"/>
</dbReference>
<feature type="signal peptide" evidence="2">
    <location>
        <begin position="1"/>
        <end position="21"/>
    </location>
</feature>
<protein>
    <submittedName>
        <fullName evidence="3">DUF333 domain-containing protein</fullName>
    </submittedName>
</protein>
<reference evidence="3 4" key="1">
    <citation type="submission" date="2019-04" db="EMBL/GenBank/DDBJ databases">
        <title>Draft genome sequence of Gemmobacter aestuarii sp. nov.</title>
        <authorList>
            <person name="Hameed A."/>
            <person name="Lin S.-Y."/>
            <person name="Shahina M."/>
            <person name="Lai W.-A."/>
            <person name="Young C.-C."/>
        </authorList>
    </citation>
    <scope>NUCLEOTIDE SEQUENCE [LARGE SCALE GENOMIC DNA]</scope>
    <source>
        <strain evidence="3 4">CC-PW-75</strain>
    </source>
</reference>
<dbReference type="AlphaFoldDB" id="A0A4S3MPM4"/>
<feature type="compositionally biased region" description="Pro residues" evidence="1">
    <location>
        <begin position="19"/>
        <end position="29"/>
    </location>
</feature>
<feature type="region of interest" description="Disordered" evidence="1">
    <location>
        <begin position="17"/>
        <end position="37"/>
    </location>
</feature>
<name>A0A4S3MPM4_9RHOB</name>
<dbReference type="OrthoDB" id="148878at2"/>
<dbReference type="EMBL" id="SSND01000001">
    <property type="protein sequence ID" value="THD84388.1"/>
    <property type="molecule type" value="Genomic_DNA"/>
</dbReference>
<feature type="chain" id="PRO_5020633809" evidence="2">
    <location>
        <begin position="22"/>
        <end position="83"/>
    </location>
</feature>
<sequence length="83" mass="8600">MHHLPALAALILSAACTPAPAPEPAPEPAPGALLSGANPASVFCEEQGGTLDIRDEPGGQVGYCTLPDGRVVEEWTLWREANP</sequence>
<evidence type="ECO:0000256" key="2">
    <source>
        <dbReference type="SAM" id="SignalP"/>
    </source>
</evidence>
<comment type="caution">
    <text evidence="3">The sequence shown here is derived from an EMBL/GenBank/DDBJ whole genome shotgun (WGS) entry which is preliminary data.</text>
</comment>
<dbReference type="RefSeq" id="WP_136392769.1">
    <property type="nucleotide sequence ID" value="NZ_SSND01000001.1"/>
</dbReference>
<keyword evidence="2" id="KW-0732">Signal</keyword>
<evidence type="ECO:0000256" key="1">
    <source>
        <dbReference type="SAM" id="MobiDB-lite"/>
    </source>
</evidence>
<gene>
    <name evidence="3" type="ORF">E7811_01135</name>
</gene>
<keyword evidence="4" id="KW-1185">Reference proteome</keyword>
<dbReference type="PANTHER" id="PTHR38008">
    <property type="entry name" value="HEMOLYSIN-RELATED"/>
    <property type="match status" value="1"/>
</dbReference>
<dbReference type="Pfam" id="PF03891">
    <property type="entry name" value="DUF333"/>
    <property type="match status" value="1"/>
</dbReference>